<protein>
    <recommendedName>
        <fullName evidence="7">Oxidase ustYa</fullName>
    </recommendedName>
</protein>
<organism evidence="5 6">
    <name type="scientific">Marasmius crinis-equi</name>
    <dbReference type="NCBI Taxonomy" id="585013"/>
    <lineage>
        <taxon>Eukaryota</taxon>
        <taxon>Fungi</taxon>
        <taxon>Dikarya</taxon>
        <taxon>Basidiomycota</taxon>
        <taxon>Agaricomycotina</taxon>
        <taxon>Agaricomycetes</taxon>
        <taxon>Agaricomycetidae</taxon>
        <taxon>Agaricales</taxon>
        <taxon>Marasmiineae</taxon>
        <taxon>Marasmiaceae</taxon>
        <taxon>Marasmius</taxon>
    </lineage>
</organism>
<keyword evidence="6" id="KW-1185">Reference proteome</keyword>
<sequence>MSSRTLLVLSLAFISFCNFIFIWNLLRRNDNLNYCGLLYQFTGDSGAKQSSAYRGHDFPKTLPLSEGLGTLELTVSESSAYSLQGWASDREWSALAGSFWGYVRLGSESRLFVVTMFHELHCLRILNLAFDPSNIVGDGHISHCLNYLRQMALCQPDLTLESADWEKKDFDTDITGATHVCRDWEGVSAILEKNFEIWKETKKRPPFA</sequence>
<name>A0ABR3FDA2_9AGAR</name>
<evidence type="ECO:0000313" key="5">
    <source>
        <dbReference type="EMBL" id="KAL0573266.1"/>
    </source>
</evidence>
<dbReference type="EMBL" id="JBAHYK010000523">
    <property type="protein sequence ID" value="KAL0573266.1"/>
    <property type="molecule type" value="Genomic_DNA"/>
</dbReference>
<evidence type="ECO:0000256" key="1">
    <source>
        <dbReference type="ARBA" id="ARBA00004685"/>
    </source>
</evidence>
<dbReference type="InterPro" id="IPR021765">
    <property type="entry name" value="UstYa-like"/>
</dbReference>
<accession>A0ABR3FDA2</accession>
<proteinExistence type="inferred from homology"/>
<dbReference type="PANTHER" id="PTHR33365">
    <property type="entry name" value="YALI0B05434P"/>
    <property type="match status" value="1"/>
</dbReference>
<dbReference type="PANTHER" id="PTHR33365:SF11">
    <property type="entry name" value="TAT PATHWAY SIGNAL SEQUENCE"/>
    <property type="match status" value="1"/>
</dbReference>
<gene>
    <name evidence="5" type="ORF">V5O48_008693</name>
</gene>
<keyword evidence="4" id="KW-0472">Membrane</keyword>
<keyword evidence="2" id="KW-0560">Oxidoreductase</keyword>
<dbReference type="Proteomes" id="UP001465976">
    <property type="component" value="Unassembled WGS sequence"/>
</dbReference>
<keyword evidence="4" id="KW-0812">Transmembrane</keyword>
<evidence type="ECO:0000256" key="2">
    <source>
        <dbReference type="ARBA" id="ARBA00023002"/>
    </source>
</evidence>
<comment type="pathway">
    <text evidence="1">Mycotoxin biosynthesis.</text>
</comment>
<feature type="transmembrane region" description="Helical" evidence="4">
    <location>
        <begin position="6"/>
        <end position="26"/>
    </location>
</feature>
<reference evidence="5 6" key="1">
    <citation type="submission" date="2024-02" db="EMBL/GenBank/DDBJ databases">
        <title>A draft genome for the cacao thread blight pathogen Marasmius crinis-equi.</title>
        <authorList>
            <person name="Cohen S.P."/>
            <person name="Baruah I.K."/>
            <person name="Amoako-Attah I."/>
            <person name="Bukari Y."/>
            <person name="Meinhardt L.W."/>
            <person name="Bailey B.A."/>
        </authorList>
    </citation>
    <scope>NUCLEOTIDE SEQUENCE [LARGE SCALE GENOMIC DNA]</scope>
    <source>
        <strain evidence="5 6">GH-76</strain>
    </source>
</reference>
<evidence type="ECO:0008006" key="7">
    <source>
        <dbReference type="Google" id="ProtNLM"/>
    </source>
</evidence>
<keyword evidence="4" id="KW-1133">Transmembrane helix</keyword>
<dbReference type="Pfam" id="PF11807">
    <property type="entry name" value="UstYa"/>
    <property type="match status" value="1"/>
</dbReference>
<evidence type="ECO:0000256" key="4">
    <source>
        <dbReference type="SAM" id="Phobius"/>
    </source>
</evidence>
<comment type="caution">
    <text evidence="5">The sequence shown here is derived from an EMBL/GenBank/DDBJ whole genome shotgun (WGS) entry which is preliminary data.</text>
</comment>
<evidence type="ECO:0000256" key="3">
    <source>
        <dbReference type="ARBA" id="ARBA00035112"/>
    </source>
</evidence>
<comment type="similarity">
    <text evidence="3">Belongs to the ustYa family.</text>
</comment>
<evidence type="ECO:0000313" key="6">
    <source>
        <dbReference type="Proteomes" id="UP001465976"/>
    </source>
</evidence>